<dbReference type="InterPro" id="IPR056596">
    <property type="entry name" value="FLAD1_M"/>
</dbReference>
<keyword evidence="3" id="KW-1185">Reference proteome</keyword>
<comment type="caution">
    <text evidence="2">The sequence shown here is derived from an EMBL/GenBank/DDBJ whole genome shotgun (WGS) entry which is preliminary data.</text>
</comment>
<dbReference type="EMBL" id="JAFCMP010000050">
    <property type="protein sequence ID" value="KAG5189450.1"/>
    <property type="molecule type" value="Genomic_DNA"/>
</dbReference>
<proteinExistence type="predicted"/>
<dbReference type="Pfam" id="PF00994">
    <property type="entry name" value="MoCF_biosynth"/>
    <property type="match status" value="1"/>
</dbReference>
<dbReference type="CDD" id="cd00885">
    <property type="entry name" value="cinA"/>
    <property type="match status" value="1"/>
</dbReference>
<dbReference type="InterPro" id="IPR050101">
    <property type="entry name" value="CinA"/>
</dbReference>
<dbReference type="InterPro" id="IPR001453">
    <property type="entry name" value="MoaB/Mog_dom"/>
</dbReference>
<organism evidence="2 3">
    <name type="scientific">Tribonema minus</name>
    <dbReference type="NCBI Taxonomy" id="303371"/>
    <lineage>
        <taxon>Eukaryota</taxon>
        <taxon>Sar</taxon>
        <taxon>Stramenopiles</taxon>
        <taxon>Ochrophyta</taxon>
        <taxon>PX clade</taxon>
        <taxon>Xanthophyceae</taxon>
        <taxon>Tribonematales</taxon>
        <taxon>Tribonemataceae</taxon>
        <taxon>Tribonema</taxon>
    </lineage>
</organism>
<dbReference type="Proteomes" id="UP000664859">
    <property type="component" value="Unassembled WGS sequence"/>
</dbReference>
<accession>A0A835Z9E0</accession>
<evidence type="ECO:0000313" key="2">
    <source>
        <dbReference type="EMBL" id="KAG5189450.1"/>
    </source>
</evidence>
<evidence type="ECO:0000313" key="3">
    <source>
        <dbReference type="Proteomes" id="UP000664859"/>
    </source>
</evidence>
<protein>
    <submittedName>
        <fullName evidence="2">MoaB/Mog domain-containing protein</fullName>
    </submittedName>
</protein>
<sequence>MPGEQVTVAIVVVGSEVLSGRVEDVNSRWLAIQLRKCGAVLTEICTIPDDVDIIAARVRELASSNRFVITAGGIGPTHDDVTYEGVAKAFGCGLQVRAEVVALLKRLTGSSAQRALDKSLVKLAMLPSKAVLVTNAADAYPVARVANVFILPGMPSLMRGQFDQFRAAFRGALRYHSAFRIGLPETDIVAALNSLVSAHPSVAVGSYPQESESPETVVSLEAQERGELVRAEAALSELVARVNPDVRPHRCIKASAAKAKAKATAATQSKL</sequence>
<dbReference type="SUPFAM" id="SSF53218">
    <property type="entry name" value="Molybdenum cofactor biosynthesis proteins"/>
    <property type="match status" value="1"/>
</dbReference>
<dbReference type="PANTHER" id="PTHR13939">
    <property type="entry name" value="NICOTINAMIDE-NUCLEOTIDE AMIDOHYDROLASE PNCC"/>
    <property type="match status" value="1"/>
</dbReference>
<dbReference type="InterPro" id="IPR036425">
    <property type="entry name" value="MoaB/Mog-like_dom_sf"/>
</dbReference>
<dbReference type="Pfam" id="PF24102">
    <property type="entry name" value="FLAD1_M"/>
    <property type="match status" value="1"/>
</dbReference>
<dbReference type="SMART" id="SM00852">
    <property type="entry name" value="MoCF_biosynth"/>
    <property type="match status" value="1"/>
</dbReference>
<evidence type="ECO:0000259" key="1">
    <source>
        <dbReference type="SMART" id="SM00852"/>
    </source>
</evidence>
<dbReference type="Gene3D" id="3.40.980.10">
    <property type="entry name" value="MoaB/Mog-like domain"/>
    <property type="match status" value="1"/>
</dbReference>
<dbReference type="PANTHER" id="PTHR13939:SF0">
    <property type="entry name" value="NMN AMIDOHYDROLASE-LIKE PROTEIN YFAY"/>
    <property type="match status" value="1"/>
</dbReference>
<dbReference type="AlphaFoldDB" id="A0A835Z9E0"/>
<reference evidence="2" key="1">
    <citation type="submission" date="2021-02" db="EMBL/GenBank/DDBJ databases">
        <title>First Annotated Genome of the Yellow-green Alga Tribonema minus.</title>
        <authorList>
            <person name="Mahan K.M."/>
        </authorList>
    </citation>
    <scope>NUCLEOTIDE SEQUENCE</scope>
    <source>
        <strain evidence="2">UTEX B ZZ1240</strain>
    </source>
</reference>
<name>A0A835Z9E0_9STRA</name>
<dbReference type="OrthoDB" id="448496at2759"/>
<feature type="domain" description="MoaB/Mog" evidence="1">
    <location>
        <begin position="9"/>
        <end position="172"/>
    </location>
</feature>
<gene>
    <name evidence="2" type="ORF">JKP88DRAFT_176890</name>
</gene>